<comment type="caution">
    <text evidence="1">The sequence shown here is derived from an EMBL/GenBank/DDBJ whole genome shotgun (WGS) entry which is preliminary data.</text>
</comment>
<dbReference type="EMBL" id="BQNB010010561">
    <property type="protein sequence ID" value="GJS78931.1"/>
    <property type="molecule type" value="Genomic_DNA"/>
</dbReference>
<organism evidence="1 2">
    <name type="scientific">Tanacetum coccineum</name>
    <dbReference type="NCBI Taxonomy" id="301880"/>
    <lineage>
        <taxon>Eukaryota</taxon>
        <taxon>Viridiplantae</taxon>
        <taxon>Streptophyta</taxon>
        <taxon>Embryophyta</taxon>
        <taxon>Tracheophyta</taxon>
        <taxon>Spermatophyta</taxon>
        <taxon>Magnoliopsida</taxon>
        <taxon>eudicotyledons</taxon>
        <taxon>Gunneridae</taxon>
        <taxon>Pentapetalae</taxon>
        <taxon>asterids</taxon>
        <taxon>campanulids</taxon>
        <taxon>Asterales</taxon>
        <taxon>Asteraceae</taxon>
        <taxon>Asteroideae</taxon>
        <taxon>Anthemideae</taxon>
        <taxon>Anthemidinae</taxon>
        <taxon>Tanacetum</taxon>
    </lineage>
</organism>
<evidence type="ECO:0000313" key="1">
    <source>
        <dbReference type="EMBL" id="GJS78931.1"/>
    </source>
</evidence>
<sequence length="272" mass="30951">MGTSQMLLLEEPRVQFNKGPVRARVLNDLSAEEKERYKLDHSCNLIILLRGESQLYDDFEHFYQSNGESIQDSMFEKESNSCSVCIAPLLKAKHEFQKHKIQAVSNTSSRSINPQQLGGKVDKFVVVHVVHGRLHAIIKERLISEKHAGNGVSGRNVKELRIRGGMINPWSKTKPIQVLQLYRTRAPYTVNVQRPKRLQDSDYFKGQDTYTNASPERYDLALNVDIIFEADDVMHSTLMFDEGPTSQTMVHGQISHSEDPIFDEAGAIIRLE</sequence>
<protein>
    <submittedName>
        <fullName evidence="1">Uncharacterized protein</fullName>
    </submittedName>
</protein>
<proteinExistence type="predicted"/>
<gene>
    <name evidence="1" type="ORF">Tco_0728812</name>
</gene>
<keyword evidence="2" id="KW-1185">Reference proteome</keyword>
<name>A0ABQ4YPJ9_9ASTR</name>
<accession>A0ABQ4YPJ9</accession>
<dbReference type="Proteomes" id="UP001151760">
    <property type="component" value="Unassembled WGS sequence"/>
</dbReference>
<evidence type="ECO:0000313" key="2">
    <source>
        <dbReference type="Proteomes" id="UP001151760"/>
    </source>
</evidence>
<reference evidence="1" key="2">
    <citation type="submission" date="2022-01" db="EMBL/GenBank/DDBJ databases">
        <authorList>
            <person name="Yamashiro T."/>
            <person name="Shiraishi A."/>
            <person name="Satake H."/>
            <person name="Nakayama K."/>
        </authorList>
    </citation>
    <scope>NUCLEOTIDE SEQUENCE</scope>
</reference>
<reference evidence="1" key="1">
    <citation type="journal article" date="2022" name="Int. J. Mol. Sci.">
        <title>Draft Genome of Tanacetum Coccineum: Genomic Comparison of Closely Related Tanacetum-Family Plants.</title>
        <authorList>
            <person name="Yamashiro T."/>
            <person name="Shiraishi A."/>
            <person name="Nakayama K."/>
            <person name="Satake H."/>
        </authorList>
    </citation>
    <scope>NUCLEOTIDE SEQUENCE</scope>
</reference>